<dbReference type="AlphaFoldDB" id="F6HEN4"/>
<dbReference type="EMBL" id="FN595751">
    <property type="protein sequence ID" value="CCB50639.1"/>
    <property type="molecule type" value="Genomic_DNA"/>
</dbReference>
<accession>F6HEN4</accession>
<gene>
    <name evidence="1" type="ordered locus">VIT_19s0090g00080</name>
</gene>
<evidence type="ECO:0000313" key="2">
    <source>
        <dbReference type="Proteomes" id="UP000009183"/>
    </source>
</evidence>
<dbReference type="Proteomes" id="UP000009183">
    <property type="component" value="Chromosome 19"/>
</dbReference>
<keyword evidence="2" id="KW-1185">Reference proteome</keyword>
<dbReference type="PaxDb" id="29760-VIT_19s0090g00080.t01"/>
<proteinExistence type="predicted"/>
<protein>
    <submittedName>
        <fullName evidence="1">Uncharacterized protein</fullName>
    </submittedName>
</protein>
<name>F6HEN4_VITVI</name>
<organism evidence="1 2">
    <name type="scientific">Vitis vinifera</name>
    <name type="common">Grape</name>
    <dbReference type="NCBI Taxonomy" id="29760"/>
    <lineage>
        <taxon>Eukaryota</taxon>
        <taxon>Viridiplantae</taxon>
        <taxon>Streptophyta</taxon>
        <taxon>Embryophyta</taxon>
        <taxon>Tracheophyta</taxon>
        <taxon>Spermatophyta</taxon>
        <taxon>Magnoliopsida</taxon>
        <taxon>eudicotyledons</taxon>
        <taxon>Gunneridae</taxon>
        <taxon>Pentapetalae</taxon>
        <taxon>rosids</taxon>
        <taxon>Vitales</taxon>
        <taxon>Vitaceae</taxon>
        <taxon>Viteae</taxon>
        <taxon>Vitis</taxon>
    </lineage>
</organism>
<dbReference type="HOGENOM" id="CLU_2473535_0_0_1"/>
<dbReference type="InParanoid" id="F6HEN4"/>
<evidence type="ECO:0000313" key="1">
    <source>
        <dbReference type="EMBL" id="CCB50639.1"/>
    </source>
</evidence>
<reference evidence="2" key="1">
    <citation type="journal article" date="2007" name="Nature">
        <title>The grapevine genome sequence suggests ancestral hexaploidization in major angiosperm phyla.</title>
        <authorList>
            <consortium name="The French-Italian Public Consortium for Grapevine Genome Characterization."/>
            <person name="Jaillon O."/>
            <person name="Aury J.-M."/>
            <person name="Noel B."/>
            <person name="Policriti A."/>
            <person name="Clepet C."/>
            <person name="Casagrande A."/>
            <person name="Choisne N."/>
            <person name="Aubourg S."/>
            <person name="Vitulo N."/>
            <person name="Jubin C."/>
            <person name="Vezzi A."/>
            <person name="Legeai F."/>
            <person name="Hugueney P."/>
            <person name="Dasilva C."/>
            <person name="Horner D."/>
            <person name="Mica E."/>
            <person name="Jublot D."/>
            <person name="Poulain J."/>
            <person name="Bruyere C."/>
            <person name="Billault A."/>
            <person name="Segurens B."/>
            <person name="Gouyvenoux M."/>
            <person name="Ugarte E."/>
            <person name="Cattonaro F."/>
            <person name="Anthouard V."/>
            <person name="Vico V."/>
            <person name="Del Fabbro C."/>
            <person name="Alaux M."/>
            <person name="Di Gaspero G."/>
            <person name="Dumas V."/>
            <person name="Felice N."/>
            <person name="Paillard S."/>
            <person name="Juman I."/>
            <person name="Moroldo M."/>
            <person name="Scalabrin S."/>
            <person name="Canaguier A."/>
            <person name="Le Clainche I."/>
            <person name="Malacrida G."/>
            <person name="Durand E."/>
            <person name="Pesole G."/>
            <person name="Laucou V."/>
            <person name="Chatelet P."/>
            <person name="Merdinoglu D."/>
            <person name="Delledonne M."/>
            <person name="Pezzotti M."/>
            <person name="Lecharny A."/>
            <person name="Scarpelli C."/>
            <person name="Artiguenave F."/>
            <person name="Pe M.E."/>
            <person name="Valle G."/>
            <person name="Morgante M."/>
            <person name="Caboche M."/>
            <person name="Adam-Blondon A.-F."/>
            <person name="Weissenbach J."/>
            <person name="Quetier F."/>
            <person name="Wincker P."/>
        </authorList>
    </citation>
    <scope>NUCLEOTIDE SEQUENCE [LARGE SCALE GENOMIC DNA]</scope>
    <source>
        <strain evidence="2">cv. Pinot noir / PN40024</strain>
    </source>
</reference>
<sequence>MVMPQLLCLVLRLKHSRAITSGIGRSPAFSLPTIYTPWLMLSPLLCFLQILSSMIQLYMALFGCAQATLCSASSSMPRLMAQKAASLR</sequence>